<dbReference type="InterPro" id="IPR008258">
    <property type="entry name" value="Transglycosylase_SLT_dom_1"/>
</dbReference>
<dbReference type="Pfam" id="PF01464">
    <property type="entry name" value="SLT"/>
    <property type="match status" value="1"/>
</dbReference>
<dbReference type="OrthoDB" id="1193027at2759"/>
<evidence type="ECO:0000259" key="1">
    <source>
        <dbReference type="Pfam" id="PF01464"/>
    </source>
</evidence>
<dbReference type="HOGENOM" id="CLU_058267_3_0_1"/>
<protein>
    <recommendedName>
        <fullName evidence="1">Transglycosylase SLT domain-containing protein</fullName>
    </recommendedName>
</protein>
<dbReference type="AlphaFoldDB" id="M2MS07"/>
<dbReference type="eggNOG" id="ENOG502S6CI">
    <property type="taxonomic scope" value="Eukaryota"/>
</dbReference>
<dbReference type="RefSeq" id="XP_007678721.1">
    <property type="nucleotide sequence ID" value="XM_007680531.1"/>
</dbReference>
<keyword evidence="3" id="KW-1185">Reference proteome</keyword>
<sequence>PASNFPSPDKWATWEHLTAQNAAIMNTTGNSAQETQWVIDAANEFAGPSGVDRRGILAVIMQESTGRVRVNSTSSPGAGVNNTGLMQAHNGASFNGENPQGSIRQMVKDGACGVPGPTGGDGLQQLMARYHNFFVACRGYNSGDGGINMSNLSDGGGATSSYCSDIANRVLG</sequence>
<accession>M2MS07</accession>
<evidence type="ECO:0000313" key="2">
    <source>
        <dbReference type="EMBL" id="EMC94288.1"/>
    </source>
</evidence>
<feature type="domain" description="Transglycosylase SLT" evidence="1">
    <location>
        <begin position="47"/>
        <end position="152"/>
    </location>
</feature>
<organism evidence="2 3">
    <name type="scientific">Baudoinia panamericana (strain UAMH 10762)</name>
    <name type="common">Angels' share fungus</name>
    <name type="synonym">Baudoinia compniacensis (strain UAMH 10762)</name>
    <dbReference type="NCBI Taxonomy" id="717646"/>
    <lineage>
        <taxon>Eukaryota</taxon>
        <taxon>Fungi</taxon>
        <taxon>Dikarya</taxon>
        <taxon>Ascomycota</taxon>
        <taxon>Pezizomycotina</taxon>
        <taxon>Dothideomycetes</taxon>
        <taxon>Dothideomycetidae</taxon>
        <taxon>Mycosphaerellales</taxon>
        <taxon>Teratosphaeriaceae</taxon>
        <taxon>Baudoinia</taxon>
    </lineage>
</organism>
<dbReference type="SUPFAM" id="SSF53955">
    <property type="entry name" value="Lysozyme-like"/>
    <property type="match status" value="1"/>
</dbReference>
<dbReference type="KEGG" id="bcom:BAUCODRAFT_47782"/>
<name>M2MS07_BAUPA</name>
<reference evidence="2 3" key="1">
    <citation type="journal article" date="2012" name="PLoS Pathog.">
        <title>Diverse lifestyles and strategies of plant pathogenesis encoded in the genomes of eighteen Dothideomycetes fungi.</title>
        <authorList>
            <person name="Ohm R.A."/>
            <person name="Feau N."/>
            <person name="Henrissat B."/>
            <person name="Schoch C.L."/>
            <person name="Horwitz B.A."/>
            <person name="Barry K.W."/>
            <person name="Condon B.J."/>
            <person name="Copeland A.C."/>
            <person name="Dhillon B."/>
            <person name="Glaser F."/>
            <person name="Hesse C.N."/>
            <person name="Kosti I."/>
            <person name="LaButti K."/>
            <person name="Lindquist E.A."/>
            <person name="Lucas S."/>
            <person name="Salamov A.A."/>
            <person name="Bradshaw R.E."/>
            <person name="Ciuffetti L."/>
            <person name="Hamelin R.C."/>
            <person name="Kema G.H.J."/>
            <person name="Lawrence C."/>
            <person name="Scott J.A."/>
            <person name="Spatafora J.W."/>
            <person name="Turgeon B.G."/>
            <person name="de Wit P.J.G.M."/>
            <person name="Zhong S."/>
            <person name="Goodwin S.B."/>
            <person name="Grigoriev I.V."/>
        </authorList>
    </citation>
    <scope>NUCLEOTIDE SEQUENCE [LARGE SCALE GENOMIC DNA]</scope>
    <source>
        <strain evidence="2 3">UAMH 10762</strain>
    </source>
</reference>
<dbReference type="EMBL" id="KB445559">
    <property type="protein sequence ID" value="EMC94288.1"/>
    <property type="molecule type" value="Genomic_DNA"/>
</dbReference>
<proteinExistence type="predicted"/>
<dbReference type="Gene3D" id="1.10.530.10">
    <property type="match status" value="1"/>
</dbReference>
<dbReference type="Proteomes" id="UP000011761">
    <property type="component" value="Unassembled WGS sequence"/>
</dbReference>
<evidence type="ECO:0000313" key="3">
    <source>
        <dbReference type="Proteomes" id="UP000011761"/>
    </source>
</evidence>
<gene>
    <name evidence="2" type="ORF">BAUCODRAFT_47782</name>
</gene>
<dbReference type="InterPro" id="IPR023346">
    <property type="entry name" value="Lysozyme-like_dom_sf"/>
</dbReference>
<feature type="non-terminal residue" evidence="2">
    <location>
        <position position="1"/>
    </location>
</feature>
<feature type="non-terminal residue" evidence="2">
    <location>
        <position position="172"/>
    </location>
</feature>
<dbReference type="GeneID" id="19114733"/>